<keyword evidence="3" id="KW-1185">Reference proteome</keyword>
<accession>A0A423WBS9</accession>
<gene>
    <name evidence="2" type="ORF">VMCG_06513</name>
</gene>
<sequence>MFSNKSFGEQNDATKSMHVDPVDASSLRYKNVRKSLLERLKPDTPCQAKQQPDVAPREPQYVDVTAAFFGRQRRRALQVKNSAPSHPAHQHQQPPPEPRQQRSSPLVLPLQQQKRQNPLDGPRTPDAPLANELRSELDQNIAAEGSHIYSHGAARLNDQYEALKVAVADTSVKNGRVLAQAKFQNKSIIKPLSEMSLKETLIDKDGKTTLRQVHVGKEIESIYEKIQALEVEVGQLWDDWEAAEHQVQVILASIAGSGGSLSVDQALSINDVQDSLAREMEKYDEELERILMESHEAVRASEKEFTRKIIGVMDSLLQQYLLGD</sequence>
<evidence type="ECO:0000256" key="1">
    <source>
        <dbReference type="SAM" id="MobiDB-lite"/>
    </source>
</evidence>
<proteinExistence type="predicted"/>
<feature type="region of interest" description="Disordered" evidence="1">
    <location>
        <begin position="77"/>
        <end position="105"/>
    </location>
</feature>
<evidence type="ECO:0000313" key="2">
    <source>
        <dbReference type="EMBL" id="ROW00829.1"/>
    </source>
</evidence>
<name>A0A423WBS9_9PEZI</name>
<feature type="region of interest" description="Disordered" evidence="1">
    <location>
        <begin position="1"/>
        <end position="61"/>
    </location>
</feature>
<organism evidence="2 3">
    <name type="scientific">Cytospora schulzeri</name>
    <dbReference type="NCBI Taxonomy" id="448051"/>
    <lineage>
        <taxon>Eukaryota</taxon>
        <taxon>Fungi</taxon>
        <taxon>Dikarya</taxon>
        <taxon>Ascomycota</taxon>
        <taxon>Pezizomycotina</taxon>
        <taxon>Sordariomycetes</taxon>
        <taxon>Sordariomycetidae</taxon>
        <taxon>Diaporthales</taxon>
        <taxon>Cytosporaceae</taxon>
        <taxon>Cytospora</taxon>
    </lineage>
</organism>
<dbReference type="EMBL" id="LKEA01000020">
    <property type="protein sequence ID" value="ROW00829.1"/>
    <property type="molecule type" value="Genomic_DNA"/>
</dbReference>
<feature type="compositionally biased region" description="Polar residues" evidence="1">
    <location>
        <begin position="1"/>
        <end position="14"/>
    </location>
</feature>
<dbReference type="Proteomes" id="UP000283895">
    <property type="component" value="Unassembled WGS sequence"/>
</dbReference>
<dbReference type="OrthoDB" id="5233115at2759"/>
<evidence type="ECO:0000313" key="3">
    <source>
        <dbReference type="Proteomes" id="UP000283895"/>
    </source>
</evidence>
<feature type="compositionally biased region" description="Low complexity" evidence="1">
    <location>
        <begin position="82"/>
        <end position="92"/>
    </location>
</feature>
<dbReference type="AlphaFoldDB" id="A0A423WBS9"/>
<reference evidence="2 3" key="1">
    <citation type="submission" date="2015-09" db="EMBL/GenBank/DDBJ databases">
        <title>Host preference determinants of Valsa canker pathogens revealed by comparative genomics.</title>
        <authorList>
            <person name="Yin Z."/>
            <person name="Huang L."/>
        </authorList>
    </citation>
    <scope>NUCLEOTIDE SEQUENCE [LARGE SCALE GENOMIC DNA]</scope>
    <source>
        <strain evidence="2 3">03-1</strain>
    </source>
</reference>
<protein>
    <submittedName>
        <fullName evidence="2">Uncharacterized protein</fullName>
    </submittedName>
</protein>
<comment type="caution">
    <text evidence="2">The sequence shown here is derived from an EMBL/GenBank/DDBJ whole genome shotgun (WGS) entry which is preliminary data.</text>
</comment>